<dbReference type="Gene3D" id="3.40.50.1110">
    <property type="entry name" value="SGNH hydrolase"/>
    <property type="match status" value="1"/>
</dbReference>
<evidence type="ECO:0000256" key="1">
    <source>
        <dbReference type="SAM" id="SignalP"/>
    </source>
</evidence>
<feature type="signal peptide" evidence="1">
    <location>
        <begin position="1"/>
        <end position="17"/>
    </location>
</feature>
<dbReference type="InterPro" id="IPR036514">
    <property type="entry name" value="SGNH_hydro_sf"/>
</dbReference>
<reference evidence="2" key="1">
    <citation type="submission" date="2020-07" db="EMBL/GenBank/DDBJ databases">
        <title>Persistence and transmission of plasmid-borne blaNDM genes carried by diverse species of Enterobacterium in a Chinese goose farm.</title>
        <authorList>
            <person name="Fang L.-X."/>
            <person name="Cen D.-J."/>
        </authorList>
    </citation>
    <scope>NUCLEOTIDE SEQUENCE</scope>
    <source>
        <strain evidence="2">M2</strain>
        <plasmid evidence="2">pM2-1</plasmid>
    </source>
</reference>
<keyword evidence="1" id="KW-0732">Signal</keyword>
<evidence type="ECO:0008006" key="3">
    <source>
        <dbReference type="Google" id="ProtNLM"/>
    </source>
</evidence>
<dbReference type="InterPro" id="IPR051532">
    <property type="entry name" value="Ester_Hydrolysis_Enzymes"/>
</dbReference>
<dbReference type="SUPFAM" id="SSF52266">
    <property type="entry name" value="SGNH hydrolase"/>
    <property type="match status" value="1"/>
</dbReference>
<name>A0A899NDX1_PROST</name>
<proteinExistence type="predicted"/>
<protein>
    <recommendedName>
        <fullName evidence="3">SGNH hydrolase-type esterase domain-containing protein</fullName>
    </recommendedName>
</protein>
<accession>A0A899NDX1</accession>
<geneLocation type="plasmid" evidence="2">
    <name>pM2-1</name>
</geneLocation>
<dbReference type="AlphaFoldDB" id="A0A899NDX1"/>
<feature type="chain" id="PRO_5032354115" description="SGNH hydrolase-type esterase domain-containing protein" evidence="1">
    <location>
        <begin position="18"/>
        <end position="189"/>
    </location>
</feature>
<keyword evidence="2" id="KW-0614">Plasmid</keyword>
<gene>
    <name evidence="2" type="ORF">EKPLLCFL_00090</name>
</gene>
<dbReference type="GO" id="GO:0016788">
    <property type="term" value="F:hydrolase activity, acting on ester bonds"/>
    <property type="evidence" value="ECO:0007669"/>
    <property type="project" value="UniProtKB-ARBA"/>
</dbReference>
<dbReference type="PANTHER" id="PTHR30383">
    <property type="entry name" value="THIOESTERASE 1/PROTEASE 1/LYSOPHOSPHOLIPASE L1"/>
    <property type="match status" value="1"/>
</dbReference>
<sequence>MKTALFLTLFLPAISLAKPLFIGDSLTYTLATSAKKHIPVDGLYKESTGLTDRSSVKWNDYVQTMSFQDYETVVISLGANDGIGANQVTNYQQKATQFIQQIQQSNPGASIIWILPPAMKNPATEAALVNTRQAIRQAVDETQIAFFDPEVAIGRQFNLTVNDVQVRTHDGIHYTSKGSDLIIGRLFNQ</sequence>
<dbReference type="RefSeq" id="WP_072035184.1">
    <property type="nucleotide sequence ID" value="NZ_CP095444.1"/>
</dbReference>
<dbReference type="InterPro" id="IPR007407">
    <property type="entry name" value="DUF459"/>
</dbReference>
<evidence type="ECO:0000313" key="2">
    <source>
        <dbReference type="EMBL" id="QSM62325.1"/>
    </source>
</evidence>
<dbReference type="PANTHER" id="PTHR30383:SF29">
    <property type="entry name" value="SGNH HYDROLASE-TYPE ESTERASE DOMAIN-CONTAINING PROTEIN"/>
    <property type="match status" value="1"/>
</dbReference>
<organism evidence="2">
    <name type="scientific">Providencia stuartii</name>
    <dbReference type="NCBI Taxonomy" id="588"/>
    <lineage>
        <taxon>Bacteria</taxon>
        <taxon>Pseudomonadati</taxon>
        <taxon>Pseudomonadota</taxon>
        <taxon>Gammaproteobacteria</taxon>
        <taxon>Enterobacterales</taxon>
        <taxon>Morganellaceae</taxon>
        <taxon>Providencia</taxon>
    </lineage>
</organism>
<dbReference type="Pfam" id="PF04311">
    <property type="entry name" value="DUF459"/>
    <property type="match status" value="1"/>
</dbReference>
<dbReference type="EMBL" id="MT813046">
    <property type="protein sequence ID" value="QSM62325.1"/>
    <property type="molecule type" value="Genomic_DNA"/>
</dbReference>